<dbReference type="OrthoDB" id="424974at2759"/>
<dbReference type="GO" id="GO:0050031">
    <property type="term" value="F:L-pipecolate oxidase activity"/>
    <property type="evidence" value="ECO:0007669"/>
    <property type="project" value="TreeGrafter"/>
</dbReference>
<dbReference type="InterPro" id="IPR036188">
    <property type="entry name" value="FAD/NAD-bd_sf"/>
</dbReference>
<protein>
    <submittedName>
        <fullName evidence="7">Putative peroxisomal sarcosine oxidase</fullName>
    </submittedName>
</protein>
<dbReference type="GO" id="GO:0008115">
    <property type="term" value="F:sarcosine oxidase activity"/>
    <property type="evidence" value="ECO:0007669"/>
    <property type="project" value="TreeGrafter"/>
</dbReference>
<reference evidence="7 8" key="1">
    <citation type="journal article" date="2017" name="PLoS Biol.">
        <title>The sea cucumber genome provides insights into morphological evolution and visceral regeneration.</title>
        <authorList>
            <person name="Zhang X."/>
            <person name="Sun L."/>
            <person name="Yuan J."/>
            <person name="Sun Y."/>
            <person name="Gao Y."/>
            <person name="Zhang L."/>
            <person name="Li S."/>
            <person name="Dai H."/>
            <person name="Hamel J.F."/>
            <person name="Liu C."/>
            <person name="Yu Y."/>
            <person name="Liu S."/>
            <person name="Lin W."/>
            <person name="Guo K."/>
            <person name="Jin S."/>
            <person name="Xu P."/>
            <person name="Storey K.B."/>
            <person name="Huan P."/>
            <person name="Zhang T."/>
            <person name="Zhou Y."/>
            <person name="Zhang J."/>
            <person name="Lin C."/>
            <person name="Li X."/>
            <person name="Xing L."/>
            <person name="Huo D."/>
            <person name="Sun M."/>
            <person name="Wang L."/>
            <person name="Mercier A."/>
            <person name="Li F."/>
            <person name="Yang H."/>
            <person name="Xiang J."/>
        </authorList>
    </citation>
    <scope>NUCLEOTIDE SEQUENCE [LARGE SCALE GENOMIC DNA]</scope>
    <source>
        <strain evidence="7">Shaxun</strain>
        <tissue evidence="7">Muscle</tissue>
    </source>
</reference>
<dbReference type="Pfam" id="PF01266">
    <property type="entry name" value="DAO"/>
    <property type="match status" value="1"/>
</dbReference>
<dbReference type="Gene3D" id="3.30.9.10">
    <property type="entry name" value="D-Amino Acid Oxidase, subunit A, domain 2"/>
    <property type="match status" value="1"/>
</dbReference>
<evidence type="ECO:0000256" key="3">
    <source>
        <dbReference type="ARBA" id="ARBA00022630"/>
    </source>
</evidence>
<accession>A0A2G8JZY0</accession>
<dbReference type="Gene3D" id="3.50.50.60">
    <property type="entry name" value="FAD/NAD(P)-binding domain"/>
    <property type="match status" value="1"/>
</dbReference>
<evidence type="ECO:0000256" key="2">
    <source>
        <dbReference type="ARBA" id="ARBA00010989"/>
    </source>
</evidence>
<sequence length="275" mass="30762">MYDCIVVGAGIIGACAAYDLVKKGKKTLVIDQFPLPHSRGSSHGPIRTLSLTHKNPTFERMGLDSFSMWKHLEVESNTKLLRKTGTIYIEKYPFADIERREQSAIRNGLNYAMLSSSQVRQIFPGLIEVPEGQRGYYEKDTQTLKADKAMACLHEQIKVHGGTFHDEEKVEAVIPGNIVTIRTNKGTYTSRSLILAPGSWASQLLQPLGVNPPIRISRATVCYWKEPTPGLTIDYPVILDRGVDRPKGLKEVFFGYAFPSDEYPGLRKIGVHYGH</sequence>
<evidence type="ECO:0000313" key="7">
    <source>
        <dbReference type="EMBL" id="PIK41321.1"/>
    </source>
</evidence>
<keyword evidence="5" id="KW-0560">Oxidoreductase</keyword>
<keyword evidence="3" id="KW-0285">Flavoprotein</keyword>
<dbReference type="AlphaFoldDB" id="A0A2G8JZY0"/>
<organism evidence="7 8">
    <name type="scientific">Stichopus japonicus</name>
    <name type="common">Sea cucumber</name>
    <dbReference type="NCBI Taxonomy" id="307972"/>
    <lineage>
        <taxon>Eukaryota</taxon>
        <taxon>Metazoa</taxon>
        <taxon>Echinodermata</taxon>
        <taxon>Eleutherozoa</taxon>
        <taxon>Echinozoa</taxon>
        <taxon>Holothuroidea</taxon>
        <taxon>Aspidochirotacea</taxon>
        <taxon>Aspidochirotida</taxon>
        <taxon>Stichopodidae</taxon>
        <taxon>Apostichopus</taxon>
    </lineage>
</organism>
<dbReference type="InterPro" id="IPR006076">
    <property type="entry name" value="FAD-dep_OxRdtase"/>
</dbReference>
<comment type="caution">
    <text evidence="7">The sequence shown here is derived from an EMBL/GenBank/DDBJ whole genome shotgun (WGS) entry which is preliminary data.</text>
</comment>
<evidence type="ECO:0000256" key="1">
    <source>
        <dbReference type="ARBA" id="ARBA00001974"/>
    </source>
</evidence>
<feature type="domain" description="FAD dependent oxidoreductase" evidence="6">
    <location>
        <begin position="3"/>
        <end position="230"/>
    </location>
</feature>
<gene>
    <name evidence="7" type="ORF">BSL78_21830</name>
</gene>
<evidence type="ECO:0000256" key="5">
    <source>
        <dbReference type="ARBA" id="ARBA00023002"/>
    </source>
</evidence>
<dbReference type="EMBL" id="MRZV01001029">
    <property type="protein sequence ID" value="PIK41321.1"/>
    <property type="molecule type" value="Genomic_DNA"/>
</dbReference>
<evidence type="ECO:0000259" key="6">
    <source>
        <dbReference type="Pfam" id="PF01266"/>
    </source>
</evidence>
<comment type="similarity">
    <text evidence="2">Belongs to the MSOX/MTOX family.</text>
</comment>
<dbReference type="GO" id="GO:0050660">
    <property type="term" value="F:flavin adenine dinucleotide binding"/>
    <property type="evidence" value="ECO:0007669"/>
    <property type="project" value="InterPro"/>
</dbReference>
<name>A0A2G8JZY0_STIJA</name>
<proteinExistence type="inferred from homology"/>
<dbReference type="PANTHER" id="PTHR10961:SF46">
    <property type="entry name" value="PEROXISOMAL SARCOSINE OXIDASE"/>
    <property type="match status" value="1"/>
</dbReference>
<dbReference type="SUPFAM" id="SSF51905">
    <property type="entry name" value="FAD/NAD(P)-binding domain"/>
    <property type="match status" value="1"/>
</dbReference>
<dbReference type="STRING" id="307972.A0A2G8JZY0"/>
<dbReference type="Proteomes" id="UP000230750">
    <property type="component" value="Unassembled WGS sequence"/>
</dbReference>
<evidence type="ECO:0000256" key="4">
    <source>
        <dbReference type="ARBA" id="ARBA00022827"/>
    </source>
</evidence>
<dbReference type="PANTHER" id="PTHR10961">
    <property type="entry name" value="PEROXISOMAL SARCOSINE OXIDASE"/>
    <property type="match status" value="1"/>
</dbReference>
<dbReference type="GO" id="GO:0033514">
    <property type="term" value="P:L-lysine catabolic process to acetyl-CoA via L-pipecolate"/>
    <property type="evidence" value="ECO:0007669"/>
    <property type="project" value="TreeGrafter"/>
</dbReference>
<dbReference type="GO" id="GO:0005777">
    <property type="term" value="C:peroxisome"/>
    <property type="evidence" value="ECO:0007669"/>
    <property type="project" value="TreeGrafter"/>
</dbReference>
<keyword evidence="8" id="KW-1185">Reference proteome</keyword>
<comment type="cofactor">
    <cofactor evidence="1">
        <name>FAD</name>
        <dbReference type="ChEBI" id="CHEBI:57692"/>
    </cofactor>
</comment>
<keyword evidence="4" id="KW-0274">FAD</keyword>
<evidence type="ECO:0000313" key="8">
    <source>
        <dbReference type="Proteomes" id="UP000230750"/>
    </source>
</evidence>
<dbReference type="InterPro" id="IPR045170">
    <property type="entry name" value="MTOX"/>
</dbReference>